<evidence type="ECO:0000256" key="1">
    <source>
        <dbReference type="SAM" id="Phobius"/>
    </source>
</evidence>
<evidence type="ECO:0000313" key="3">
    <source>
        <dbReference type="Proteomes" id="UP000249890"/>
    </source>
</evidence>
<feature type="transmembrane region" description="Helical" evidence="1">
    <location>
        <begin position="389"/>
        <end position="408"/>
    </location>
</feature>
<feature type="transmembrane region" description="Helical" evidence="1">
    <location>
        <begin position="364"/>
        <end position="383"/>
    </location>
</feature>
<feature type="transmembrane region" description="Helical" evidence="1">
    <location>
        <begin position="35"/>
        <end position="55"/>
    </location>
</feature>
<keyword evidence="1" id="KW-1133">Transmembrane helix</keyword>
<gene>
    <name evidence="2" type="ORF">B9T62_01100</name>
</gene>
<dbReference type="EMBL" id="CP021780">
    <property type="protein sequence ID" value="ASA19540.1"/>
    <property type="molecule type" value="Genomic_DNA"/>
</dbReference>
<feature type="transmembrane region" description="Helical" evidence="1">
    <location>
        <begin position="170"/>
        <end position="191"/>
    </location>
</feature>
<protein>
    <submittedName>
        <fullName evidence="2">Uncharacterized protein</fullName>
    </submittedName>
</protein>
<keyword evidence="1" id="KW-0472">Membrane</keyword>
<feature type="transmembrane region" description="Helical" evidence="1">
    <location>
        <begin position="299"/>
        <end position="330"/>
    </location>
</feature>
<reference evidence="2 3" key="1">
    <citation type="submission" date="2017-06" db="EMBL/GenBank/DDBJ databases">
        <title>Complete genome sequence of Paenibacillus donghaensis KCTC 13049T isolated from East Sea sediment, South Korea.</title>
        <authorList>
            <person name="Jung B.K."/>
            <person name="Hong S.-J."/>
            <person name="Shin J.-H."/>
        </authorList>
    </citation>
    <scope>NUCLEOTIDE SEQUENCE [LARGE SCALE GENOMIC DNA]</scope>
    <source>
        <strain evidence="2 3">KCTC 13049</strain>
    </source>
</reference>
<dbReference type="AlphaFoldDB" id="A0A2Z2K9L3"/>
<sequence>MIFMIDAYYLFLRRLKSGWAFQYRVIRTVVDDWRVLAYLIIPALLYLIRYYMYLWSSKPEWIYNIQIQHFALFFFAVIGFSTFRYFFDYADQLFLLQRKSWIMKIRKYGMIYAILIHIVKVFVLLLIWLPVIYYGVGMSTAQIALFPLYTAFFTLPILLLKKRIGIKNNLLQRIGLSTLLYVAGGCIYVAITILQNLTVTGVSIIVLGIINIWLIYREPKNYKAHFVEDIQYDIKDRFKVLALLLNNTGHKVRTVRSVRSRPILFKNSKELFKVRSSSNILAESCFKAFYRDSKYNKRYLQFILISCYGIFNLPNLVGSIFLLALGLIHFSLSKMIWFQFLTSDFLNLYSWPADTQKEAGNKTMLMLTVPGYLMISIVFLIASHSFLDVVIRLIVSILIFYICILIKYKKNYKFNQLMIGLYKKMLS</sequence>
<feature type="transmembrane region" description="Helical" evidence="1">
    <location>
        <begin position="67"/>
        <end position="87"/>
    </location>
</feature>
<dbReference type="KEGG" id="pdh:B9T62_01100"/>
<feature type="transmembrane region" description="Helical" evidence="1">
    <location>
        <begin position="108"/>
        <end position="133"/>
    </location>
</feature>
<keyword evidence="3" id="KW-1185">Reference proteome</keyword>
<feature type="transmembrane region" description="Helical" evidence="1">
    <location>
        <begin position="139"/>
        <end position="158"/>
    </location>
</feature>
<keyword evidence="1" id="KW-0812">Transmembrane</keyword>
<organism evidence="2 3">
    <name type="scientific">Paenibacillus donghaensis</name>
    <dbReference type="NCBI Taxonomy" id="414771"/>
    <lineage>
        <taxon>Bacteria</taxon>
        <taxon>Bacillati</taxon>
        <taxon>Bacillota</taxon>
        <taxon>Bacilli</taxon>
        <taxon>Bacillales</taxon>
        <taxon>Paenibacillaceae</taxon>
        <taxon>Paenibacillus</taxon>
    </lineage>
</organism>
<evidence type="ECO:0000313" key="2">
    <source>
        <dbReference type="EMBL" id="ASA19540.1"/>
    </source>
</evidence>
<feature type="transmembrane region" description="Helical" evidence="1">
    <location>
        <begin position="336"/>
        <end position="352"/>
    </location>
</feature>
<accession>A0A2Z2K9L3</accession>
<dbReference type="Pfam" id="PF05975">
    <property type="entry name" value="EcsB"/>
    <property type="match status" value="1"/>
</dbReference>
<feature type="transmembrane region" description="Helical" evidence="1">
    <location>
        <begin position="197"/>
        <end position="216"/>
    </location>
</feature>
<name>A0A2Z2K9L3_9BACL</name>
<dbReference type="GO" id="GO:0016020">
    <property type="term" value="C:membrane"/>
    <property type="evidence" value="ECO:0007669"/>
    <property type="project" value="InterPro"/>
</dbReference>
<dbReference type="InterPro" id="IPR010288">
    <property type="entry name" value="EcsB_ABC"/>
</dbReference>
<proteinExistence type="predicted"/>
<dbReference type="Proteomes" id="UP000249890">
    <property type="component" value="Chromosome"/>
</dbReference>